<dbReference type="Pfam" id="PF13639">
    <property type="entry name" value="zf-RING_2"/>
    <property type="match status" value="1"/>
</dbReference>
<dbReference type="PANTHER" id="PTHR47179:SF1">
    <property type="entry name" value="E3 UBIQUITIN-PROTEIN LIGASE SIS3"/>
    <property type="match status" value="1"/>
</dbReference>
<dbReference type="GO" id="GO:0010182">
    <property type="term" value="P:sugar mediated signaling pathway"/>
    <property type="evidence" value="ECO:0007669"/>
    <property type="project" value="InterPro"/>
</dbReference>
<dbReference type="SMART" id="SM00184">
    <property type="entry name" value="RING"/>
    <property type="match status" value="1"/>
</dbReference>
<keyword evidence="1" id="KW-0863">Zinc-finger</keyword>
<dbReference type="EMBL" id="HBEG01029913">
    <property type="protein sequence ID" value="CAD8367163.1"/>
    <property type="molecule type" value="Transcribed_RNA"/>
</dbReference>
<accession>A0A7S0FLM3</accession>
<dbReference type="GO" id="GO:0004842">
    <property type="term" value="F:ubiquitin-protein transferase activity"/>
    <property type="evidence" value="ECO:0007669"/>
    <property type="project" value="InterPro"/>
</dbReference>
<proteinExistence type="predicted"/>
<dbReference type="InterPro" id="IPR013083">
    <property type="entry name" value="Znf_RING/FYVE/PHD"/>
</dbReference>
<keyword evidence="2" id="KW-0812">Transmembrane</keyword>
<feature type="transmembrane region" description="Helical" evidence="2">
    <location>
        <begin position="83"/>
        <end position="108"/>
    </location>
</feature>
<reference evidence="4" key="1">
    <citation type="submission" date="2021-01" db="EMBL/GenBank/DDBJ databases">
        <authorList>
            <person name="Corre E."/>
            <person name="Pelletier E."/>
            <person name="Niang G."/>
            <person name="Scheremetjew M."/>
            <person name="Finn R."/>
            <person name="Kale V."/>
            <person name="Holt S."/>
            <person name="Cochrane G."/>
            <person name="Meng A."/>
            <person name="Brown T."/>
            <person name="Cohen L."/>
        </authorList>
    </citation>
    <scope>NUCLEOTIDE SEQUENCE</scope>
    <source>
        <strain evidence="4">Pbaha01</strain>
    </source>
</reference>
<dbReference type="InterPro" id="IPR001841">
    <property type="entry name" value="Znf_RING"/>
</dbReference>
<evidence type="ECO:0000256" key="2">
    <source>
        <dbReference type="SAM" id="Phobius"/>
    </source>
</evidence>
<keyword evidence="2" id="KW-0472">Membrane</keyword>
<protein>
    <recommendedName>
        <fullName evidence="3">RING-type domain-containing protein</fullName>
    </recommendedName>
</protein>
<dbReference type="SUPFAM" id="SSF57850">
    <property type="entry name" value="RING/U-box"/>
    <property type="match status" value="1"/>
</dbReference>
<dbReference type="InterPro" id="IPR044793">
    <property type="entry name" value="SIS3"/>
</dbReference>
<dbReference type="PROSITE" id="PS50089">
    <property type="entry name" value="ZF_RING_2"/>
    <property type="match status" value="1"/>
</dbReference>
<evidence type="ECO:0000256" key="1">
    <source>
        <dbReference type="PROSITE-ProRule" id="PRU00175"/>
    </source>
</evidence>
<dbReference type="PANTHER" id="PTHR47179">
    <property type="entry name" value="E3 UBIQUITIN-PROTEIN LIGASE SIS3"/>
    <property type="match status" value="1"/>
</dbReference>
<keyword evidence="2" id="KW-1133">Transmembrane helix</keyword>
<dbReference type="GO" id="GO:0008270">
    <property type="term" value="F:zinc ion binding"/>
    <property type="evidence" value="ECO:0007669"/>
    <property type="project" value="UniProtKB-KW"/>
</dbReference>
<dbReference type="Gene3D" id="3.30.40.10">
    <property type="entry name" value="Zinc/RING finger domain, C3HC4 (zinc finger)"/>
    <property type="match status" value="1"/>
</dbReference>
<evidence type="ECO:0000259" key="3">
    <source>
        <dbReference type="PROSITE" id="PS50089"/>
    </source>
</evidence>
<evidence type="ECO:0000313" key="4">
    <source>
        <dbReference type="EMBL" id="CAD8367163.1"/>
    </source>
</evidence>
<gene>
    <name evidence="4" type="ORF">PBAH0796_LOCUS18250</name>
</gene>
<organism evidence="4">
    <name type="scientific">Pyrodinium bahamense</name>
    <dbReference type="NCBI Taxonomy" id="73915"/>
    <lineage>
        <taxon>Eukaryota</taxon>
        <taxon>Sar</taxon>
        <taxon>Alveolata</taxon>
        <taxon>Dinophyceae</taxon>
        <taxon>Gonyaulacales</taxon>
        <taxon>Pyrocystaceae</taxon>
        <taxon>Pyrodinium</taxon>
    </lineage>
</organism>
<sequence>MTHAQVGCNDAVLVLSLLYLSVDIQYDWESFDACSRPVHKWLLVSYALIVASRLIYVVGSLTSTAEAGDFLLNLRQKNTMVRFLNSFTWLIILPCFTVWSAIGTSWIIEVRRNTPQCLPNGVHLWFLIIWQVLGYLWIVIHCGLGMMAWFLERRLRGAEVDLQQIEDADVLSRWGQVSRLQGYTSMPAMPGGGGLPPARIRALPCMVMPEVCAGAEEDCPICLNVLKAGDSVRQLGACGHTFHRSCIDLWLLRRADCPLCKQAVKVAEGRGKGWDV</sequence>
<feature type="domain" description="RING-type" evidence="3">
    <location>
        <begin position="219"/>
        <end position="261"/>
    </location>
</feature>
<name>A0A7S0FLM3_9DINO</name>
<keyword evidence="1" id="KW-0479">Metal-binding</keyword>
<keyword evidence="1" id="KW-0862">Zinc</keyword>
<dbReference type="AlphaFoldDB" id="A0A7S0FLM3"/>
<feature type="transmembrane region" description="Helical" evidence="2">
    <location>
        <begin position="128"/>
        <end position="151"/>
    </location>
</feature>